<dbReference type="GO" id="GO:0003700">
    <property type="term" value="F:DNA-binding transcription factor activity"/>
    <property type="evidence" value="ECO:0007669"/>
    <property type="project" value="InterPro"/>
</dbReference>
<evidence type="ECO:0000256" key="1">
    <source>
        <dbReference type="ARBA" id="ARBA00022679"/>
    </source>
</evidence>
<dbReference type="CDD" id="cd04301">
    <property type="entry name" value="NAT_SF"/>
    <property type="match status" value="1"/>
</dbReference>
<dbReference type="AlphaFoldDB" id="A0A7H4MKT9"/>
<reference evidence="4 5" key="1">
    <citation type="submission" date="2018-06" db="EMBL/GenBank/DDBJ databases">
        <authorList>
            <consortium name="Pathogen Informatics"/>
            <person name="Doyle S."/>
        </authorList>
    </citation>
    <scope>NUCLEOTIDE SEQUENCE [LARGE SCALE GENOMIC DNA]</scope>
    <source>
        <strain evidence="4 5">NCTC9177</strain>
    </source>
</reference>
<dbReference type="PRINTS" id="PR00598">
    <property type="entry name" value="HTHMARR"/>
</dbReference>
<dbReference type="Pfam" id="PF12802">
    <property type="entry name" value="MarR_2"/>
    <property type="match status" value="1"/>
</dbReference>
<organism evidence="4 5">
    <name type="scientific">Klebsiella variicola</name>
    <dbReference type="NCBI Taxonomy" id="244366"/>
    <lineage>
        <taxon>Bacteria</taxon>
        <taxon>Pseudomonadati</taxon>
        <taxon>Pseudomonadota</taxon>
        <taxon>Gammaproteobacteria</taxon>
        <taxon>Enterobacterales</taxon>
        <taxon>Enterobacteriaceae</taxon>
        <taxon>Klebsiella/Raoultella group</taxon>
        <taxon>Klebsiella</taxon>
        <taxon>Klebsiella pneumoniae complex</taxon>
    </lineage>
</organism>
<dbReference type="InterPro" id="IPR050769">
    <property type="entry name" value="NAT_camello-type"/>
</dbReference>
<dbReference type="SUPFAM" id="SSF46785">
    <property type="entry name" value="Winged helix' DNA-binding domain"/>
    <property type="match status" value="1"/>
</dbReference>
<dbReference type="InterPro" id="IPR036390">
    <property type="entry name" value="WH_DNA-bd_sf"/>
</dbReference>
<evidence type="ECO:0000259" key="2">
    <source>
        <dbReference type="PROSITE" id="PS50995"/>
    </source>
</evidence>
<feature type="domain" description="N-acetyltransferase" evidence="3">
    <location>
        <begin position="156"/>
        <end position="317"/>
    </location>
</feature>
<evidence type="ECO:0000313" key="5">
    <source>
        <dbReference type="Proteomes" id="UP000254545"/>
    </source>
</evidence>
<dbReference type="SMART" id="SM00347">
    <property type="entry name" value="HTH_MARR"/>
    <property type="match status" value="1"/>
</dbReference>
<name>A0A7H4MKT9_KLEVA</name>
<dbReference type="GO" id="GO:0008080">
    <property type="term" value="F:N-acetyltransferase activity"/>
    <property type="evidence" value="ECO:0007669"/>
    <property type="project" value="InterPro"/>
</dbReference>
<dbReference type="InterPro" id="IPR016181">
    <property type="entry name" value="Acyl_CoA_acyltransferase"/>
</dbReference>
<dbReference type="PANTHER" id="PTHR13947:SF37">
    <property type="entry name" value="LD18367P"/>
    <property type="match status" value="1"/>
</dbReference>
<evidence type="ECO:0000259" key="3">
    <source>
        <dbReference type="PROSITE" id="PS51186"/>
    </source>
</evidence>
<gene>
    <name evidence="4" type="ORF">NCTC9177_04839</name>
</gene>
<dbReference type="PANTHER" id="PTHR13947">
    <property type="entry name" value="GNAT FAMILY N-ACETYLTRANSFERASE"/>
    <property type="match status" value="1"/>
</dbReference>
<dbReference type="PROSITE" id="PS51186">
    <property type="entry name" value="GNAT"/>
    <property type="match status" value="1"/>
</dbReference>
<keyword evidence="1" id="KW-0808">Transferase</keyword>
<dbReference type="InterPro" id="IPR036388">
    <property type="entry name" value="WH-like_DNA-bd_sf"/>
</dbReference>
<dbReference type="InterPro" id="IPR000182">
    <property type="entry name" value="GNAT_dom"/>
</dbReference>
<dbReference type="Proteomes" id="UP000254545">
    <property type="component" value="Unassembled WGS sequence"/>
</dbReference>
<dbReference type="Gene3D" id="3.40.630.30">
    <property type="match status" value="1"/>
</dbReference>
<proteinExistence type="predicted"/>
<comment type="caution">
    <text evidence="4">The sequence shown here is derived from an EMBL/GenBank/DDBJ whole genome shotgun (WGS) entry which is preliminary data.</text>
</comment>
<protein>
    <submittedName>
        <fullName evidence="4">Putative MarR family regulatory protein</fullName>
    </submittedName>
</protein>
<dbReference type="InterPro" id="IPR000835">
    <property type="entry name" value="HTH_MarR-typ"/>
</dbReference>
<evidence type="ECO:0000313" key="4">
    <source>
        <dbReference type="EMBL" id="STS90939.1"/>
    </source>
</evidence>
<dbReference type="PROSITE" id="PS50995">
    <property type="entry name" value="HTH_MARR_2"/>
    <property type="match status" value="1"/>
</dbReference>
<sequence length="335" mass="36695">MPDTPLIQQIRTASRLMVRELGFMSTTLAATHYSPSAVHTLLEVSMRGEMTAAQLVTLLGLEKSSVSRMVSRLLAAGELEERPCAEDARAKSLALTAKGHDTVAKINAWGTRQVVEALDHLDETQQHTVATGLAAYARALAQCRDSALADTAPQISLMTGYQPGMIGRIAQMHGEYYARHHDFGAFFEGKVASGVAEFATRLSSPANQIWLAIREGKIVGSLAIDGEDLGQQEAHLRWFILDDSCRGTGIGRRLLSEAMTFCDSRQFSAVQLWTFKGLDAARKLYESFGFTLTREWQGGAVGKGNDRAAIYPVRKHRLSTLRLSRWGNMKITPAG</sequence>
<dbReference type="Gene3D" id="1.10.10.10">
    <property type="entry name" value="Winged helix-like DNA-binding domain superfamily/Winged helix DNA-binding domain"/>
    <property type="match status" value="1"/>
</dbReference>
<dbReference type="Pfam" id="PF00583">
    <property type="entry name" value="Acetyltransf_1"/>
    <property type="match status" value="1"/>
</dbReference>
<dbReference type="SUPFAM" id="SSF55729">
    <property type="entry name" value="Acyl-CoA N-acyltransferases (Nat)"/>
    <property type="match status" value="1"/>
</dbReference>
<accession>A0A7H4MKT9</accession>
<feature type="domain" description="HTH marR-type" evidence="2">
    <location>
        <begin position="3"/>
        <end position="138"/>
    </location>
</feature>
<dbReference type="EMBL" id="UGKR01000003">
    <property type="protein sequence ID" value="STS90939.1"/>
    <property type="molecule type" value="Genomic_DNA"/>
</dbReference>